<protein>
    <submittedName>
        <fullName evidence="1">Uncharacterized protein</fullName>
    </submittedName>
</protein>
<dbReference type="Proteomes" id="UP001056120">
    <property type="component" value="Linkage Group LG03"/>
</dbReference>
<evidence type="ECO:0000313" key="2">
    <source>
        <dbReference type="Proteomes" id="UP001056120"/>
    </source>
</evidence>
<keyword evidence="2" id="KW-1185">Reference proteome</keyword>
<evidence type="ECO:0000313" key="1">
    <source>
        <dbReference type="EMBL" id="KAI3822704.1"/>
    </source>
</evidence>
<dbReference type="EMBL" id="CM042020">
    <property type="protein sequence ID" value="KAI3822704.1"/>
    <property type="molecule type" value="Genomic_DNA"/>
</dbReference>
<accession>A0ACB9JRQ4</accession>
<reference evidence="2" key="1">
    <citation type="journal article" date="2022" name="Mol. Ecol. Resour.">
        <title>The genomes of chicory, endive, great burdock and yacon provide insights into Asteraceae palaeo-polyploidization history and plant inulin production.</title>
        <authorList>
            <person name="Fan W."/>
            <person name="Wang S."/>
            <person name="Wang H."/>
            <person name="Wang A."/>
            <person name="Jiang F."/>
            <person name="Liu H."/>
            <person name="Zhao H."/>
            <person name="Xu D."/>
            <person name="Zhang Y."/>
        </authorList>
    </citation>
    <scope>NUCLEOTIDE SEQUENCE [LARGE SCALE GENOMIC DNA]</scope>
    <source>
        <strain evidence="2">cv. Yunnan</strain>
    </source>
</reference>
<organism evidence="1 2">
    <name type="scientific">Smallanthus sonchifolius</name>
    <dbReference type="NCBI Taxonomy" id="185202"/>
    <lineage>
        <taxon>Eukaryota</taxon>
        <taxon>Viridiplantae</taxon>
        <taxon>Streptophyta</taxon>
        <taxon>Embryophyta</taxon>
        <taxon>Tracheophyta</taxon>
        <taxon>Spermatophyta</taxon>
        <taxon>Magnoliopsida</taxon>
        <taxon>eudicotyledons</taxon>
        <taxon>Gunneridae</taxon>
        <taxon>Pentapetalae</taxon>
        <taxon>asterids</taxon>
        <taxon>campanulids</taxon>
        <taxon>Asterales</taxon>
        <taxon>Asteraceae</taxon>
        <taxon>Asteroideae</taxon>
        <taxon>Heliantheae alliance</taxon>
        <taxon>Millerieae</taxon>
        <taxon>Smallanthus</taxon>
    </lineage>
</organism>
<name>A0ACB9JRQ4_9ASTR</name>
<comment type="caution">
    <text evidence="1">The sequence shown here is derived from an EMBL/GenBank/DDBJ whole genome shotgun (WGS) entry which is preliminary data.</text>
</comment>
<reference evidence="1 2" key="2">
    <citation type="journal article" date="2022" name="Mol. Ecol. Resour.">
        <title>The genomes of chicory, endive, great burdock and yacon provide insights into Asteraceae paleo-polyploidization history and plant inulin production.</title>
        <authorList>
            <person name="Fan W."/>
            <person name="Wang S."/>
            <person name="Wang H."/>
            <person name="Wang A."/>
            <person name="Jiang F."/>
            <person name="Liu H."/>
            <person name="Zhao H."/>
            <person name="Xu D."/>
            <person name="Zhang Y."/>
        </authorList>
    </citation>
    <scope>NUCLEOTIDE SEQUENCE [LARGE SCALE GENOMIC DNA]</scope>
    <source>
        <strain evidence="2">cv. Yunnan</strain>
        <tissue evidence="1">Leaves</tissue>
    </source>
</reference>
<proteinExistence type="predicted"/>
<gene>
    <name evidence="1" type="ORF">L1987_10300</name>
</gene>
<sequence length="177" mass="20120">MPTINKKISLNTTAVTVGCGSGCRGLKLSKIFHPKPNKYKHYNNSDNHHHNRRRHHHHHSSASTSWTTTPSTTTTTFSPESTVDDSEVRSLRAVQGLGRIGGNSLAVEKDSDDPYVDFRDSMLQMIMEKEIYGRDDLRELLNCFLQLNSPYYHGIIIRAFTEIWNNVLSSKLMHGDH</sequence>